<organism evidence="5 6">
    <name type="scientific">Rhizobium fredii</name>
    <name type="common">Sinorhizobium fredii</name>
    <dbReference type="NCBI Taxonomy" id="380"/>
    <lineage>
        <taxon>Bacteria</taxon>
        <taxon>Pseudomonadati</taxon>
        <taxon>Pseudomonadota</taxon>
        <taxon>Alphaproteobacteria</taxon>
        <taxon>Hyphomicrobiales</taxon>
        <taxon>Rhizobiaceae</taxon>
        <taxon>Sinorhizobium/Ensifer group</taxon>
        <taxon>Sinorhizobium</taxon>
    </lineage>
</organism>
<proteinExistence type="predicted"/>
<dbReference type="Gene3D" id="1.10.10.10">
    <property type="entry name" value="Winged helix-like DNA-binding domain superfamily/Winged helix DNA-binding domain"/>
    <property type="match status" value="1"/>
</dbReference>
<dbReference type="PROSITE" id="PS50995">
    <property type="entry name" value="HTH_MARR_2"/>
    <property type="match status" value="1"/>
</dbReference>
<evidence type="ECO:0000313" key="5">
    <source>
        <dbReference type="EMBL" id="PDT50107.1"/>
    </source>
</evidence>
<dbReference type="AlphaFoldDB" id="A0A2A6M6D0"/>
<accession>A0A2A6M6D0</accession>
<dbReference type="InterPro" id="IPR000835">
    <property type="entry name" value="HTH_MarR-typ"/>
</dbReference>
<comment type="caution">
    <text evidence="5">The sequence shown here is derived from an EMBL/GenBank/DDBJ whole genome shotgun (WGS) entry which is preliminary data.</text>
</comment>
<dbReference type="SUPFAM" id="SSF46785">
    <property type="entry name" value="Winged helix' DNA-binding domain"/>
    <property type="match status" value="1"/>
</dbReference>
<feature type="domain" description="HTH marR-type" evidence="4">
    <location>
        <begin position="27"/>
        <end position="160"/>
    </location>
</feature>
<protein>
    <submittedName>
        <fullName evidence="5">MarR family transcriptional regulator</fullName>
    </submittedName>
</protein>
<keyword evidence="3" id="KW-0804">Transcription</keyword>
<dbReference type="InterPro" id="IPR036388">
    <property type="entry name" value="WH-like_DNA-bd_sf"/>
</dbReference>
<dbReference type="Proteomes" id="UP000220353">
    <property type="component" value="Unassembled WGS sequence"/>
</dbReference>
<dbReference type="Pfam" id="PF12802">
    <property type="entry name" value="MarR_2"/>
    <property type="match status" value="1"/>
</dbReference>
<dbReference type="PRINTS" id="PR00598">
    <property type="entry name" value="HTHMARR"/>
</dbReference>
<evidence type="ECO:0000313" key="6">
    <source>
        <dbReference type="Proteomes" id="UP000220353"/>
    </source>
</evidence>
<dbReference type="RefSeq" id="WP_097586328.1">
    <property type="nucleotide sequence ID" value="NZ_NWTC01000001.1"/>
</dbReference>
<keyword evidence="2" id="KW-0238">DNA-binding</keyword>
<dbReference type="InterPro" id="IPR036390">
    <property type="entry name" value="WH_DNA-bd_sf"/>
</dbReference>
<gene>
    <name evidence="5" type="ORF">CO661_00060</name>
</gene>
<keyword evidence="1" id="KW-0805">Transcription regulation</keyword>
<dbReference type="EMBL" id="NWTC01000001">
    <property type="protein sequence ID" value="PDT50107.1"/>
    <property type="molecule type" value="Genomic_DNA"/>
</dbReference>
<dbReference type="GO" id="GO:0003677">
    <property type="term" value="F:DNA binding"/>
    <property type="evidence" value="ECO:0007669"/>
    <property type="project" value="UniProtKB-KW"/>
</dbReference>
<evidence type="ECO:0000256" key="2">
    <source>
        <dbReference type="ARBA" id="ARBA00023125"/>
    </source>
</evidence>
<sequence>MSDFDENVGAFRLPDLVAAETGRLLPQQEAYLYLIRAAEVLSGPVADLLQAHGLSGKQYNALRAIRRAGDKGATVNEIRHQMTDPRADVTRLIDRLERDGLAVRRHDSEDRRVVRILLSGQGKKLLNDIDEPLLQVHQSQFGRFKLEELEMLKSLLTNIF</sequence>
<dbReference type="PANTHER" id="PTHR42756">
    <property type="entry name" value="TRANSCRIPTIONAL REGULATOR, MARR"/>
    <property type="match status" value="1"/>
</dbReference>
<name>A0A2A6M6D0_RHIFR</name>
<evidence type="ECO:0000256" key="3">
    <source>
        <dbReference type="ARBA" id="ARBA00023163"/>
    </source>
</evidence>
<evidence type="ECO:0000259" key="4">
    <source>
        <dbReference type="PROSITE" id="PS50995"/>
    </source>
</evidence>
<dbReference type="PANTHER" id="PTHR42756:SF1">
    <property type="entry name" value="TRANSCRIPTIONAL REPRESSOR OF EMRAB OPERON"/>
    <property type="match status" value="1"/>
</dbReference>
<evidence type="ECO:0000256" key="1">
    <source>
        <dbReference type="ARBA" id="ARBA00023015"/>
    </source>
</evidence>
<reference evidence="5 6" key="1">
    <citation type="submission" date="2017-09" db="EMBL/GenBank/DDBJ databases">
        <title>Comparative genomics of rhizobia isolated from Phaseolus vulgaris in China.</title>
        <authorList>
            <person name="Tong W."/>
        </authorList>
    </citation>
    <scope>NUCLEOTIDE SEQUENCE [LARGE SCALE GENOMIC DNA]</scope>
    <source>
        <strain evidence="5 6">PCH1</strain>
    </source>
</reference>
<dbReference type="GO" id="GO:0003700">
    <property type="term" value="F:DNA-binding transcription factor activity"/>
    <property type="evidence" value="ECO:0007669"/>
    <property type="project" value="InterPro"/>
</dbReference>
<dbReference type="SMART" id="SM00347">
    <property type="entry name" value="HTH_MARR"/>
    <property type="match status" value="1"/>
</dbReference>